<dbReference type="EMBL" id="JBCLYO010000001">
    <property type="protein sequence ID" value="KAL0096173.1"/>
    <property type="molecule type" value="Genomic_DNA"/>
</dbReference>
<evidence type="ECO:0000313" key="2">
    <source>
        <dbReference type="EMBL" id="KAL0096173.1"/>
    </source>
</evidence>
<sequence length="91" mass="10711">MPFSTVGSVLSHNNILAYECFTQPENIYVCTKPTNTIVVIVACCFMYKRRRKERKHGLSRRIVREKKISCINIYICIYIYIYVCVCVCIEF</sequence>
<comment type="caution">
    <text evidence="2">The sequence shown here is derived from an EMBL/GenBank/DDBJ whole genome shotgun (WGS) entry which is preliminary data.</text>
</comment>
<name>A0ABR3BC90_PHYBL</name>
<keyword evidence="1" id="KW-1133">Transmembrane helix</keyword>
<keyword evidence="1" id="KW-0472">Membrane</keyword>
<feature type="transmembrane region" description="Helical" evidence="1">
    <location>
        <begin position="26"/>
        <end position="47"/>
    </location>
</feature>
<protein>
    <submittedName>
        <fullName evidence="2">Uncharacterized protein</fullName>
    </submittedName>
</protein>
<keyword evidence="3" id="KW-1185">Reference proteome</keyword>
<feature type="transmembrane region" description="Helical" evidence="1">
    <location>
        <begin position="68"/>
        <end position="90"/>
    </location>
</feature>
<proteinExistence type="predicted"/>
<accession>A0ABR3BC90</accession>
<evidence type="ECO:0000313" key="3">
    <source>
        <dbReference type="Proteomes" id="UP001448207"/>
    </source>
</evidence>
<dbReference type="Proteomes" id="UP001448207">
    <property type="component" value="Unassembled WGS sequence"/>
</dbReference>
<gene>
    <name evidence="2" type="ORF">J3Q64DRAFT_1706566</name>
</gene>
<evidence type="ECO:0000256" key="1">
    <source>
        <dbReference type="SAM" id="Phobius"/>
    </source>
</evidence>
<reference evidence="2 3" key="1">
    <citation type="submission" date="2024-04" db="EMBL/GenBank/DDBJ databases">
        <title>Symmetric and asymmetric DNA N6-adenine methylation regulates different biological responses in Mucorales.</title>
        <authorList>
            <consortium name="Lawrence Berkeley National Laboratory"/>
            <person name="Lax C."/>
            <person name="Mondo S.J."/>
            <person name="Osorio-Concepcion M."/>
            <person name="Muszewska A."/>
            <person name="Corrochano-Luque M."/>
            <person name="Gutierrez G."/>
            <person name="Riley R."/>
            <person name="Lipzen A."/>
            <person name="Guo J."/>
            <person name="Hundley H."/>
            <person name="Amirebrahimi M."/>
            <person name="Ng V."/>
            <person name="Lorenzo-Gutierrez D."/>
            <person name="Binder U."/>
            <person name="Yang J."/>
            <person name="Song Y."/>
            <person name="Canovas D."/>
            <person name="Navarro E."/>
            <person name="Freitag M."/>
            <person name="Gabaldon T."/>
            <person name="Grigoriev I.V."/>
            <person name="Corrochano L.M."/>
            <person name="Nicolas F.E."/>
            <person name="Garre V."/>
        </authorList>
    </citation>
    <scope>NUCLEOTIDE SEQUENCE [LARGE SCALE GENOMIC DNA]</scope>
    <source>
        <strain evidence="2 3">L51</strain>
    </source>
</reference>
<organism evidence="2 3">
    <name type="scientific">Phycomyces blakesleeanus</name>
    <dbReference type="NCBI Taxonomy" id="4837"/>
    <lineage>
        <taxon>Eukaryota</taxon>
        <taxon>Fungi</taxon>
        <taxon>Fungi incertae sedis</taxon>
        <taxon>Mucoromycota</taxon>
        <taxon>Mucoromycotina</taxon>
        <taxon>Mucoromycetes</taxon>
        <taxon>Mucorales</taxon>
        <taxon>Phycomycetaceae</taxon>
        <taxon>Phycomyces</taxon>
    </lineage>
</organism>
<keyword evidence="1" id="KW-0812">Transmembrane</keyword>